<evidence type="ECO:0000313" key="3">
    <source>
        <dbReference type="Proteomes" id="UP000019063"/>
    </source>
</evidence>
<dbReference type="RefSeq" id="WP_043843479.1">
    <property type="nucleotide sequence ID" value="NZ_AQQW01000004.1"/>
</dbReference>
<dbReference type="Proteomes" id="UP000019063">
    <property type="component" value="Unassembled WGS sequence"/>
</dbReference>
<feature type="domain" description="YjiS-like" evidence="1">
    <location>
        <begin position="29"/>
        <end position="60"/>
    </location>
</feature>
<gene>
    <name evidence="2" type="ORF">ATO8_07606</name>
</gene>
<name>W4HK10_9RHOB</name>
<dbReference type="AlphaFoldDB" id="W4HK10"/>
<organism evidence="2 3">
    <name type="scientific">Roseivivax marinus</name>
    <dbReference type="NCBI Taxonomy" id="1379903"/>
    <lineage>
        <taxon>Bacteria</taxon>
        <taxon>Pseudomonadati</taxon>
        <taxon>Pseudomonadota</taxon>
        <taxon>Alphaproteobacteria</taxon>
        <taxon>Rhodobacterales</taxon>
        <taxon>Roseobacteraceae</taxon>
        <taxon>Roseivivax</taxon>
    </lineage>
</organism>
<keyword evidence="3" id="KW-1185">Reference proteome</keyword>
<dbReference type="STRING" id="1379903.ATO8_07606"/>
<dbReference type="eggNOG" id="COG5457">
    <property type="taxonomic scope" value="Bacteria"/>
</dbReference>
<sequence length="71" mass="8041">MAYTALAPSSTGLRDRVAELIDSFRDSQARRREFKRVYGELARMSNRDLNDIGVARGNIRDIALEAAYGRH</sequence>
<proteinExistence type="predicted"/>
<protein>
    <recommendedName>
        <fullName evidence="1">YjiS-like domain-containing protein</fullName>
    </recommendedName>
</protein>
<dbReference type="InterPro" id="IPR009506">
    <property type="entry name" value="YjiS-like"/>
</dbReference>
<evidence type="ECO:0000313" key="2">
    <source>
        <dbReference type="EMBL" id="ETW13059.1"/>
    </source>
</evidence>
<dbReference type="Pfam" id="PF06568">
    <property type="entry name" value="YjiS-like"/>
    <property type="match status" value="1"/>
</dbReference>
<comment type="caution">
    <text evidence="2">The sequence shown here is derived from an EMBL/GenBank/DDBJ whole genome shotgun (WGS) entry which is preliminary data.</text>
</comment>
<accession>W4HK10</accession>
<evidence type="ECO:0000259" key="1">
    <source>
        <dbReference type="Pfam" id="PF06568"/>
    </source>
</evidence>
<dbReference type="EMBL" id="AQQW01000004">
    <property type="protein sequence ID" value="ETW13059.1"/>
    <property type="molecule type" value="Genomic_DNA"/>
</dbReference>
<reference evidence="2 3" key="1">
    <citation type="journal article" date="2014" name="Antonie Van Leeuwenhoek">
        <title>Roseivivax atlanticus sp. nov., isolated from surface seawater of the Atlantic Ocean.</title>
        <authorList>
            <person name="Li G."/>
            <person name="Lai Q."/>
            <person name="Liu X."/>
            <person name="Sun F."/>
            <person name="Shao Z."/>
        </authorList>
    </citation>
    <scope>NUCLEOTIDE SEQUENCE [LARGE SCALE GENOMIC DNA]</scope>
    <source>
        <strain evidence="2 3">22II-s10s</strain>
    </source>
</reference>